<dbReference type="InterPro" id="IPR036188">
    <property type="entry name" value="FAD/NAD-bd_sf"/>
</dbReference>
<dbReference type="Pfam" id="PF01266">
    <property type="entry name" value="DAO"/>
    <property type="match status" value="1"/>
</dbReference>
<name>A0A6B3CA86_9ACTN</name>
<protein>
    <submittedName>
        <fullName evidence="2">FAD-dependent oxidoreductase</fullName>
    </submittedName>
</protein>
<organism evidence="2">
    <name type="scientific">Streptomyces sp. SID12501</name>
    <dbReference type="NCBI Taxonomy" id="2706042"/>
    <lineage>
        <taxon>Bacteria</taxon>
        <taxon>Bacillati</taxon>
        <taxon>Actinomycetota</taxon>
        <taxon>Actinomycetes</taxon>
        <taxon>Kitasatosporales</taxon>
        <taxon>Streptomycetaceae</taxon>
        <taxon>Streptomyces</taxon>
    </lineage>
</organism>
<evidence type="ECO:0000259" key="1">
    <source>
        <dbReference type="Pfam" id="PF01266"/>
    </source>
</evidence>
<dbReference type="InterPro" id="IPR006076">
    <property type="entry name" value="FAD-dep_OxRdtase"/>
</dbReference>
<sequence>MRSVIVVGGGISGLAAAWQLRGRADVTVLEG</sequence>
<evidence type="ECO:0000313" key="2">
    <source>
        <dbReference type="EMBL" id="NEC93324.1"/>
    </source>
</evidence>
<dbReference type="SUPFAM" id="SSF51905">
    <property type="entry name" value="FAD/NAD(P)-binding domain"/>
    <property type="match status" value="1"/>
</dbReference>
<gene>
    <name evidence="2" type="ORF">G3I71_48100</name>
</gene>
<dbReference type="AlphaFoldDB" id="A0A6B3CA86"/>
<reference evidence="2" key="1">
    <citation type="submission" date="2020-01" db="EMBL/GenBank/DDBJ databases">
        <title>Insect and environment-associated Actinomycetes.</title>
        <authorList>
            <person name="Currrie C."/>
            <person name="Chevrette M."/>
            <person name="Carlson C."/>
            <person name="Stubbendieck R."/>
            <person name="Wendt-Pienkowski E."/>
        </authorList>
    </citation>
    <scope>NUCLEOTIDE SEQUENCE</scope>
    <source>
        <strain evidence="2">SID12501</strain>
    </source>
</reference>
<dbReference type="EMBL" id="JAAGLU010000720">
    <property type="protein sequence ID" value="NEC93324.1"/>
    <property type="molecule type" value="Genomic_DNA"/>
</dbReference>
<proteinExistence type="predicted"/>
<feature type="domain" description="FAD dependent oxidoreductase" evidence="1">
    <location>
        <begin position="4"/>
        <end position="30"/>
    </location>
</feature>
<comment type="caution">
    <text evidence="2">The sequence shown here is derived from an EMBL/GenBank/DDBJ whole genome shotgun (WGS) entry which is preliminary data.</text>
</comment>
<accession>A0A6B3CA86</accession>
<dbReference type="Gene3D" id="3.50.50.60">
    <property type="entry name" value="FAD/NAD(P)-binding domain"/>
    <property type="match status" value="1"/>
</dbReference>
<feature type="non-terminal residue" evidence="2">
    <location>
        <position position="31"/>
    </location>
</feature>